<dbReference type="EMBL" id="POUD01000069">
    <property type="protein sequence ID" value="PZG17305.1"/>
    <property type="molecule type" value="Genomic_DNA"/>
</dbReference>
<organism evidence="1 2">
    <name type="scientific">Nonomuraea aridisoli</name>
    <dbReference type="NCBI Taxonomy" id="2070368"/>
    <lineage>
        <taxon>Bacteria</taxon>
        <taxon>Bacillati</taxon>
        <taxon>Actinomycetota</taxon>
        <taxon>Actinomycetes</taxon>
        <taxon>Streptosporangiales</taxon>
        <taxon>Streptosporangiaceae</taxon>
        <taxon>Nonomuraea</taxon>
    </lineage>
</organism>
<dbReference type="InterPro" id="IPR009241">
    <property type="entry name" value="HigB-like"/>
</dbReference>
<reference evidence="1 2" key="1">
    <citation type="submission" date="2018-01" db="EMBL/GenBank/DDBJ databases">
        <title>Draft genome sequence of Nonomuraea sp. KC333.</title>
        <authorList>
            <person name="Sahin N."/>
            <person name="Saygin H."/>
            <person name="Ay H."/>
        </authorList>
    </citation>
    <scope>NUCLEOTIDE SEQUENCE [LARGE SCALE GENOMIC DNA]</scope>
    <source>
        <strain evidence="1 2">KC333</strain>
    </source>
</reference>
<evidence type="ECO:0000313" key="2">
    <source>
        <dbReference type="Proteomes" id="UP000249304"/>
    </source>
</evidence>
<dbReference type="Proteomes" id="UP000249304">
    <property type="component" value="Unassembled WGS sequence"/>
</dbReference>
<sequence>MLVGERSKARWRFYTTPAGAEVVSKEIHEVLQGKPPLIELGTLMWRIEHDNVLDRDVRTLGRGLREARLSHAGNEYRLYYALLTDGEHLLLGLKFHQKGSGGAQERAIETARDRLAEWRSRI</sequence>
<gene>
    <name evidence="1" type="ORF">C1J01_18450</name>
</gene>
<evidence type="ECO:0000313" key="1">
    <source>
        <dbReference type="EMBL" id="PZG17305.1"/>
    </source>
</evidence>
<comment type="caution">
    <text evidence="1">The sequence shown here is derived from an EMBL/GenBank/DDBJ whole genome shotgun (WGS) entry which is preliminary data.</text>
</comment>
<evidence type="ECO:0008006" key="3">
    <source>
        <dbReference type="Google" id="ProtNLM"/>
    </source>
</evidence>
<proteinExistence type="predicted"/>
<accession>A0A2W2EKX3</accession>
<keyword evidence="2" id="KW-1185">Reference proteome</keyword>
<protein>
    <recommendedName>
        <fullName evidence="3">Type II toxin-antitoxin system RelE/ParE family toxin</fullName>
    </recommendedName>
</protein>
<dbReference type="AlphaFoldDB" id="A0A2W2EKX3"/>
<dbReference type="Pfam" id="PF05973">
    <property type="entry name" value="Gp49"/>
    <property type="match status" value="1"/>
</dbReference>
<name>A0A2W2EKX3_9ACTN</name>